<dbReference type="AlphaFoldDB" id="H0FVR1"/>
<dbReference type="Proteomes" id="UP000004038">
    <property type="component" value="Unassembled WGS sequence"/>
</dbReference>
<evidence type="ECO:0000313" key="2">
    <source>
        <dbReference type="EMBL" id="EHK78773.1"/>
    </source>
</evidence>
<gene>
    <name evidence="2" type="ORF">SM0020_06327</name>
</gene>
<keyword evidence="1" id="KW-0472">Membrane</keyword>
<reference evidence="2 3" key="1">
    <citation type="journal article" date="2012" name="J. Bacteriol.">
        <title>Draft Genome Sequence of Sinorhizobium meliloti CCNWSX0020, a Nitrogen-Fixing Symbiont with Copper Tolerance Capability Isolated from Lead-Zinc Mine Tailings.</title>
        <authorList>
            <person name="Li Z."/>
            <person name="Ma Z."/>
            <person name="Hao X."/>
            <person name="Wei G."/>
        </authorList>
    </citation>
    <scope>NUCLEOTIDE SEQUENCE [LARGE SCALE GENOMIC DNA]</scope>
    <source>
        <strain evidence="2 3">CCNWSX0020</strain>
    </source>
</reference>
<keyword evidence="1" id="KW-0812">Transmembrane</keyword>
<proteinExistence type="predicted"/>
<dbReference type="RefSeq" id="WP_003526813.1">
    <property type="nucleotide sequence ID" value="NZ_AGVV01000008.1"/>
</dbReference>
<feature type="transmembrane region" description="Helical" evidence="1">
    <location>
        <begin position="62"/>
        <end position="81"/>
    </location>
</feature>
<dbReference type="SUPFAM" id="SSF103473">
    <property type="entry name" value="MFS general substrate transporter"/>
    <property type="match status" value="1"/>
</dbReference>
<accession>H0FVR1</accession>
<evidence type="ECO:0000313" key="3">
    <source>
        <dbReference type="Proteomes" id="UP000004038"/>
    </source>
</evidence>
<feature type="transmembrane region" description="Helical" evidence="1">
    <location>
        <begin position="34"/>
        <end position="55"/>
    </location>
</feature>
<dbReference type="InterPro" id="IPR036259">
    <property type="entry name" value="MFS_trans_sf"/>
</dbReference>
<keyword evidence="1" id="KW-1133">Transmembrane helix</keyword>
<evidence type="ECO:0008006" key="4">
    <source>
        <dbReference type="Google" id="ProtNLM"/>
    </source>
</evidence>
<dbReference type="EMBL" id="AGVV01000008">
    <property type="protein sequence ID" value="EHK78773.1"/>
    <property type="molecule type" value="Genomic_DNA"/>
</dbReference>
<sequence length="99" mass="9905">MAVGVGGIAFGGAATLFQTAIATAARGAADVAQSMLVTAWNMAIAAGGIIGGLLLEEVGAHVFAPALLCLLVPTLIVSWAARRKTEGCLKAFTEDGTAF</sequence>
<dbReference type="PATRIC" id="fig|1107881.3.peg.1268"/>
<name>H0FVR1_RHIML</name>
<organism evidence="2 3">
    <name type="scientific">Sinorhizobium meliloti CCNWSX0020</name>
    <dbReference type="NCBI Taxonomy" id="1107881"/>
    <lineage>
        <taxon>Bacteria</taxon>
        <taxon>Pseudomonadati</taxon>
        <taxon>Pseudomonadota</taxon>
        <taxon>Alphaproteobacteria</taxon>
        <taxon>Hyphomicrobiales</taxon>
        <taxon>Rhizobiaceae</taxon>
        <taxon>Sinorhizobium/Ensifer group</taxon>
        <taxon>Sinorhizobium</taxon>
    </lineage>
</organism>
<protein>
    <recommendedName>
        <fullName evidence="4">Major facilitator superfamily protein</fullName>
    </recommendedName>
</protein>
<evidence type="ECO:0000256" key="1">
    <source>
        <dbReference type="SAM" id="Phobius"/>
    </source>
</evidence>